<evidence type="ECO:0000313" key="8">
    <source>
        <dbReference type="EMBL" id="RQP25242.1"/>
    </source>
</evidence>
<evidence type="ECO:0000259" key="7">
    <source>
        <dbReference type="Pfam" id="PF07195"/>
    </source>
</evidence>
<comment type="subcellular location">
    <subcellularLocation>
        <location evidence="5">Secreted</location>
    </subcellularLocation>
    <subcellularLocation>
        <location evidence="5">Bacterial flagellum</location>
    </subcellularLocation>
</comment>
<evidence type="ECO:0000256" key="3">
    <source>
        <dbReference type="ARBA" id="ARBA00023054"/>
    </source>
</evidence>
<accession>A0A3N7J2S8</accession>
<dbReference type="PANTHER" id="PTHR30288:SF0">
    <property type="entry name" value="FLAGELLAR HOOK-ASSOCIATED PROTEIN 2"/>
    <property type="match status" value="1"/>
</dbReference>
<keyword evidence="9" id="KW-1185">Reference proteome</keyword>
<evidence type="ECO:0000256" key="4">
    <source>
        <dbReference type="ARBA" id="ARBA00023143"/>
    </source>
</evidence>
<keyword evidence="4 5" id="KW-0975">Bacterial flagellum</keyword>
<evidence type="ECO:0000259" key="6">
    <source>
        <dbReference type="Pfam" id="PF02465"/>
    </source>
</evidence>
<evidence type="ECO:0000256" key="2">
    <source>
        <dbReference type="ARBA" id="ARBA00011255"/>
    </source>
</evidence>
<dbReference type="EMBL" id="QUSW01000002">
    <property type="protein sequence ID" value="RQP25242.1"/>
    <property type="molecule type" value="Genomic_DNA"/>
</dbReference>
<dbReference type="PANTHER" id="PTHR30288">
    <property type="entry name" value="FLAGELLAR CAP/ASSEMBLY PROTEIN FLID"/>
    <property type="match status" value="1"/>
</dbReference>
<dbReference type="GO" id="GO:0005576">
    <property type="term" value="C:extracellular region"/>
    <property type="evidence" value="ECO:0007669"/>
    <property type="project" value="UniProtKB-SubCell"/>
</dbReference>
<dbReference type="GO" id="GO:0009421">
    <property type="term" value="C:bacterial-type flagellum filament cap"/>
    <property type="evidence" value="ECO:0007669"/>
    <property type="project" value="InterPro"/>
</dbReference>
<dbReference type="GO" id="GO:0009424">
    <property type="term" value="C:bacterial-type flagellum hook"/>
    <property type="evidence" value="ECO:0007669"/>
    <property type="project" value="UniProtKB-UniRule"/>
</dbReference>
<keyword evidence="5" id="KW-0964">Secreted</keyword>
<dbReference type="InterPro" id="IPR040026">
    <property type="entry name" value="FliD"/>
</dbReference>
<evidence type="ECO:0000256" key="1">
    <source>
        <dbReference type="ARBA" id="ARBA00009764"/>
    </source>
</evidence>
<comment type="function">
    <text evidence="5">Required for morphogenesis and for the elongation of the flagellar filament by facilitating polymerization of the flagellin monomers at the tip of growing filament. Forms a capping structure, which prevents flagellin subunits (transported through the central channel of the flagellum) from leaking out without polymerization at the distal end.</text>
</comment>
<proteinExistence type="inferred from homology"/>
<organism evidence="8 9">
    <name type="scientific">Piscinibacter terrae</name>
    <dbReference type="NCBI Taxonomy" id="2496871"/>
    <lineage>
        <taxon>Bacteria</taxon>
        <taxon>Pseudomonadati</taxon>
        <taxon>Pseudomonadota</taxon>
        <taxon>Betaproteobacteria</taxon>
        <taxon>Burkholderiales</taxon>
        <taxon>Sphaerotilaceae</taxon>
        <taxon>Piscinibacter</taxon>
    </lineage>
</organism>
<feature type="domain" description="Flagellar hook-associated protein 2 C-terminal" evidence="7">
    <location>
        <begin position="238"/>
        <end position="465"/>
    </location>
</feature>
<comment type="subunit">
    <text evidence="2 5">Homopentamer.</text>
</comment>
<feature type="domain" description="Flagellar hook-associated protein 2 N-terminal" evidence="6">
    <location>
        <begin position="11"/>
        <end position="107"/>
    </location>
</feature>
<dbReference type="Pfam" id="PF07195">
    <property type="entry name" value="FliD_C"/>
    <property type="match status" value="1"/>
</dbReference>
<dbReference type="AlphaFoldDB" id="A0A3N7J2S8"/>
<protein>
    <recommendedName>
        <fullName evidence="5">Flagellar hook-associated protein 2</fullName>
        <shortName evidence="5">HAP2</shortName>
    </recommendedName>
    <alternativeName>
        <fullName evidence="5">Flagellar cap protein</fullName>
    </alternativeName>
</protein>
<keyword evidence="8" id="KW-0282">Flagellum</keyword>
<dbReference type="GO" id="GO:0071973">
    <property type="term" value="P:bacterial-type flagellum-dependent cell motility"/>
    <property type="evidence" value="ECO:0007669"/>
    <property type="project" value="TreeGrafter"/>
</dbReference>
<dbReference type="InterPro" id="IPR010809">
    <property type="entry name" value="FliD_C"/>
</dbReference>
<dbReference type="Proteomes" id="UP000267464">
    <property type="component" value="Unassembled WGS sequence"/>
</dbReference>
<reference evidence="8 9" key="2">
    <citation type="submission" date="2018-12" db="EMBL/GenBank/DDBJ databases">
        <title>Rhizobacter gummiphilus sp. nov., a rubber-degrading bacterium isolated from the soil of a botanical garden in Japan.</title>
        <authorList>
            <person name="Shunsuke S.S."/>
        </authorList>
    </citation>
    <scope>NUCLEOTIDE SEQUENCE [LARGE SCALE GENOMIC DNA]</scope>
    <source>
        <strain evidence="8 9">S-16</strain>
    </source>
</reference>
<dbReference type="Pfam" id="PF02465">
    <property type="entry name" value="FliD_N"/>
    <property type="match status" value="1"/>
</dbReference>
<dbReference type="InterPro" id="IPR003481">
    <property type="entry name" value="FliD_N"/>
</dbReference>
<comment type="caution">
    <text evidence="8">The sequence shown here is derived from an EMBL/GenBank/DDBJ whole genome shotgun (WGS) entry which is preliminary data.</text>
</comment>
<dbReference type="GO" id="GO:0007155">
    <property type="term" value="P:cell adhesion"/>
    <property type="evidence" value="ECO:0007669"/>
    <property type="project" value="InterPro"/>
</dbReference>
<evidence type="ECO:0000313" key="9">
    <source>
        <dbReference type="Proteomes" id="UP000267464"/>
    </source>
</evidence>
<name>A0A3N7J2S8_9BURK</name>
<dbReference type="OrthoDB" id="9810816at2"/>
<keyword evidence="8" id="KW-0966">Cell projection</keyword>
<dbReference type="RefSeq" id="WP_124540153.1">
    <property type="nucleotide sequence ID" value="NZ_QUSW01000002.1"/>
</dbReference>
<keyword evidence="3" id="KW-0175">Coiled coil</keyword>
<evidence type="ECO:0000256" key="5">
    <source>
        <dbReference type="RuleBase" id="RU362066"/>
    </source>
</evidence>
<gene>
    <name evidence="8" type="ORF">DZC73_10425</name>
</gene>
<reference evidence="8 9" key="1">
    <citation type="submission" date="2018-08" db="EMBL/GenBank/DDBJ databases">
        <authorList>
            <person name="Khan S.A."/>
            <person name="Jeon C.O."/>
            <person name="Chun B.H."/>
            <person name="Jeong S.E."/>
        </authorList>
    </citation>
    <scope>NUCLEOTIDE SEQUENCE [LARGE SCALE GENOMIC DNA]</scope>
    <source>
        <strain evidence="8 9">S-16</strain>
    </source>
</reference>
<keyword evidence="8" id="KW-0969">Cilium</keyword>
<comment type="similarity">
    <text evidence="1 5">Belongs to the FliD family.</text>
</comment>
<sequence>MATLSSPGIGSGLDVNSIVTQLVALERKPIDDLKSAASTIQTKLSSFGLLSSYTSNLRDISDKLTQASFWTGTAANSSDASAVAVSSTNTATAANYLVNVTSLARAQSLASATPFATSTSTVGTGNLHIELGSWDDGLTTFTPDASKVAVDVAIDAGSNTLDGIKTKINAANAGVTASIVNDASGAKLVLTSTSTGAKSAVRITATDDDGNNTDAAGLSALAFNPPVSSGQMSQTQGAKNAAATVNGLPVTSATNTLDGVISGVTLTLGKETTSPVQVNVSRDTASIKKAITDFAKAYSDMNGYITTQTKYDATTKKAAALQGDRSTLTVQSNLRRLFTDNSSASLVYSRLSDVGLEIQTDGTMKVNDAKLSAALASNPAEVSKLFMSTTSADPNEQGFAVRAKALATQLIGSGGAITTRTQSLRDSVTRNQKQQDDMEARVALTQARLTKQYGSLDTTLSKINATNSSLTQSLKALAAQTSSGN</sequence>